<reference evidence="2" key="1">
    <citation type="submission" date="2023-07" db="EMBL/GenBank/DDBJ databases">
        <title>30 novel species of actinomycetes from the DSMZ collection.</title>
        <authorList>
            <person name="Nouioui I."/>
        </authorList>
    </citation>
    <scope>NUCLEOTIDE SEQUENCE [LARGE SCALE GENOMIC DNA]</scope>
    <source>
        <strain evidence="2">DSM 44915</strain>
    </source>
</reference>
<gene>
    <name evidence="1" type="ORF">RM844_25775</name>
</gene>
<dbReference type="EMBL" id="JAVREO010000019">
    <property type="protein sequence ID" value="MDT0269698.1"/>
    <property type="molecule type" value="Genomic_DNA"/>
</dbReference>
<organism evidence="1 2">
    <name type="scientific">Streptomyces chisholmiae</name>
    <dbReference type="NCBI Taxonomy" id="3075540"/>
    <lineage>
        <taxon>Bacteria</taxon>
        <taxon>Bacillati</taxon>
        <taxon>Actinomycetota</taxon>
        <taxon>Actinomycetes</taxon>
        <taxon>Kitasatosporales</taxon>
        <taxon>Streptomycetaceae</taxon>
        <taxon>Streptomyces</taxon>
    </lineage>
</organism>
<evidence type="ECO:0000313" key="1">
    <source>
        <dbReference type="EMBL" id="MDT0269698.1"/>
    </source>
</evidence>
<sequence length="139" mass="14176">MPGTTAPNDGDPTSSRATLGRICAELEQIRALTAAAGPAVRGAAEGVLARLREGGDISAAQDELHRLLRRAGVAGGLNGITRGVGVGGIPPTPGHPTVPAALVCPVSRCPRAVLLDDPPELPRDCRLHGLPMRLLPPPA</sequence>
<dbReference type="RefSeq" id="WP_311669782.1">
    <property type="nucleotide sequence ID" value="NZ_JAVREO010000019.1"/>
</dbReference>
<protein>
    <submittedName>
        <fullName evidence="1">Uncharacterized protein</fullName>
    </submittedName>
</protein>
<name>A0ABU2JY68_9ACTN</name>
<accession>A0ABU2JY68</accession>
<comment type="caution">
    <text evidence="1">The sequence shown here is derived from an EMBL/GenBank/DDBJ whole genome shotgun (WGS) entry which is preliminary data.</text>
</comment>
<evidence type="ECO:0000313" key="2">
    <source>
        <dbReference type="Proteomes" id="UP001183410"/>
    </source>
</evidence>
<dbReference type="Proteomes" id="UP001183410">
    <property type="component" value="Unassembled WGS sequence"/>
</dbReference>
<proteinExistence type="predicted"/>
<keyword evidence="2" id="KW-1185">Reference proteome</keyword>